<dbReference type="InterPro" id="IPR024214">
    <property type="entry name" value="DUF3843"/>
</dbReference>
<dbReference type="Pfam" id="PF12954">
    <property type="entry name" value="DUF3843"/>
    <property type="match status" value="1"/>
</dbReference>
<dbReference type="Proteomes" id="UP000620874">
    <property type="component" value="Unassembled WGS sequence"/>
</dbReference>
<dbReference type="EMBL" id="JACSPP010000016">
    <property type="protein sequence ID" value="MBD8040211.1"/>
    <property type="molecule type" value="Genomic_DNA"/>
</dbReference>
<gene>
    <name evidence="1" type="ORF">H9625_07090</name>
</gene>
<comment type="caution">
    <text evidence="1">The sequence shown here is derived from an EMBL/GenBank/DDBJ whole genome shotgun (WGS) entry which is preliminary data.</text>
</comment>
<name>A0ABR8Y7X0_9BACT</name>
<evidence type="ECO:0000313" key="2">
    <source>
        <dbReference type="Proteomes" id="UP000620874"/>
    </source>
</evidence>
<proteinExistence type="predicted"/>
<accession>A0ABR8Y7X0</accession>
<sequence length="387" mass="44702">MKQKNIYANDWLQIHPYTTLQPSDIYFVELANRLFHACTTTGLPEALRKKLALYASAYLEDQISGLQLWQSFTGEHQRLYGTMLPFYTIDASYYPDEINEEDLRFLIWNTWQKAGITSSYLNPEDTRITNLAQSFYSILDKAYEEAPENPVLKNYFASFDSETDADRKLTWLFGHTYLTEPSMYPYINHVAPNDRFIMPTGPLALFLHEWISILSDNTDWKAIKGLFTEEPVLPPHIAAANEKIYRDFTEGTDGTSIVYLNGYGELRRFLVDTLHWQDDDNHTLPQMKAHRNFILMTNPAKGILLAKDICEYIADKNNPMYDHSLAQANAFRLLTEESLCPPDLLTYCIRNGLLPDASLPEGKNTDLVQKNLDFIARHALLYYYRGD</sequence>
<protein>
    <submittedName>
        <fullName evidence="1">DUF3843 family protein</fullName>
    </submittedName>
</protein>
<reference evidence="1 2" key="1">
    <citation type="submission" date="2020-08" db="EMBL/GenBank/DDBJ databases">
        <title>A Genomic Blueprint of the Chicken Gut Microbiome.</title>
        <authorList>
            <person name="Gilroy R."/>
            <person name="Ravi A."/>
            <person name="Getino M."/>
            <person name="Pursley I."/>
            <person name="Horton D.L."/>
            <person name="Alikhan N.-F."/>
            <person name="Baker D."/>
            <person name="Gharbi K."/>
            <person name="Hall N."/>
            <person name="Watson M."/>
            <person name="Adriaenssens E.M."/>
            <person name="Foster-Nyarko E."/>
            <person name="Jarju S."/>
            <person name="Secka A."/>
            <person name="Antonio M."/>
            <person name="Oren A."/>
            <person name="Chaudhuri R."/>
            <person name="La Ragione R.M."/>
            <person name="Hildebrand F."/>
            <person name="Pallen M.J."/>
        </authorList>
    </citation>
    <scope>NUCLEOTIDE SEQUENCE [LARGE SCALE GENOMIC DNA]</scope>
    <source>
        <strain evidence="1 2">Sa1CVN1</strain>
    </source>
</reference>
<evidence type="ECO:0000313" key="1">
    <source>
        <dbReference type="EMBL" id="MBD8040211.1"/>
    </source>
</evidence>
<dbReference type="RefSeq" id="WP_022039411.1">
    <property type="nucleotide sequence ID" value="NZ_JACSPP010000016.1"/>
</dbReference>
<organism evidence="1 2">
    <name type="scientific">Phocaeicola intestinalis</name>
    <dbReference type="NCBI Taxonomy" id="2762212"/>
    <lineage>
        <taxon>Bacteria</taxon>
        <taxon>Pseudomonadati</taxon>
        <taxon>Bacteroidota</taxon>
        <taxon>Bacteroidia</taxon>
        <taxon>Bacteroidales</taxon>
        <taxon>Bacteroidaceae</taxon>
        <taxon>Phocaeicola</taxon>
    </lineage>
</organism>
<keyword evidence="2" id="KW-1185">Reference proteome</keyword>